<dbReference type="InterPro" id="IPR034161">
    <property type="entry name" value="Pepsin-like_plant"/>
</dbReference>
<evidence type="ECO:0000256" key="4">
    <source>
        <dbReference type="ARBA" id="ARBA00022801"/>
    </source>
</evidence>
<feature type="transmembrane region" description="Helical" evidence="6">
    <location>
        <begin position="58"/>
        <end position="77"/>
    </location>
</feature>
<sequence>MCDRDGLELFQKLHCSCLYFLQVSAIQRKSSDAEIGLTLAVTMMISALIYAQKLLEFILVRVIQILVVTNIVAALIHDHQQWRRVRRGLIRSSGSENHQYLESDHHAIPKPKRLVTKLIHRDSIFSPRYNANDTIADRARRTVETSIARFAQVSELVSDIHDIRTNLLPSQPSELFYINFSIGHPPLPQLAIMDSGSSFLWIKCLPCSPCSSKSPISIFDPRKSFTYSSMSCRRHRCSYSKCNSYNECTYNITYVRGPGSTGIYVFEQLTFETVDDTKIVLPRVLLGCGRNLEADEGQYNGVFGLGVGRETSLITQLGSRFSYCVGNIMDPRYPYNQLFLGDGAIMEGDSTPLESSHGRYYVTLEGISIEGKLLEIDRRVFERTAMADDGVVLDSGTAYTWLAQDAYKVLSEEIQSLFKEMLQRHKGMPNQLCYIGSVREDLSGFPAVTFHFANGAQLVLDTLSMFLHIAPRVFCLAIGSSAVNGDSSRNLSVIGMMAQQNYNVGYDIGRNKLYFQRIDCELLED</sequence>
<dbReference type="InterPro" id="IPR032861">
    <property type="entry name" value="TAXi_N"/>
</dbReference>
<dbReference type="PANTHER" id="PTHR47967:SF14">
    <property type="entry name" value="EUKARYOTIC ASPARTYL PROTEASE FAMILY PROTEIN"/>
    <property type="match status" value="1"/>
</dbReference>
<keyword evidence="5" id="KW-0325">Glycoprotein</keyword>
<dbReference type="EMBL" id="JAPFFI010000017">
    <property type="protein sequence ID" value="KAJ6355282.1"/>
    <property type="molecule type" value="Genomic_DNA"/>
</dbReference>
<keyword evidence="4" id="KW-0378">Hydrolase</keyword>
<evidence type="ECO:0000313" key="9">
    <source>
        <dbReference type="Proteomes" id="UP001141253"/>
    </source>
</evidence>
<comment type="similarity">
    <text evidence="1">Belongs to the peptidase A1 family.</text>
</comment>
<evidence type="ECO:0000256" key="3">
    <source>
        <dbReference type="ARBA" id="ARBA00022750"/>
    </source>
</evidence>
<dbReference type="InterPro" id="IPR032799">
    <property type="entry name" value="TAXi_C"/>
</dbReference>
<dbReference type="CDD" id="cd05476">
    <property type="entry name" value="pepsin_A_like_plant"/>
    <property type="match status" value="1"/>
</dbReference>
<organism evidence="8 9">
    <name type="scientific">Salix suchowensis</name>
    <dbReference type="NCBI Taxonomy" id="1278906"/>
    <lineage>
        <taxon>Eukaryota</taxon>
        <taxon>Viridiplantae</taxon>
        <taxon>Streptophyta</taxon>
        <taxon>Embryophyta</taxon>
        <taxon>Tracheophyta</taxon>
        <taxon>Spermatophyta</taxon>
        <taxon>Magnoliopsida</taxon>
        <taxon>eudicotyledons</taxon>
        <taxon>Gunneridae</taxon>
        <taxon>Pentapetalae</taxon>
        <taxon>rosids</taxon>
        <taxon>fabids</taxon>
        <taxon>Malpighiales</taxon>
        <taxon>Salicaceae</taxon>
        <taxon>Saliceae</taxon>
        <taxon>Salix</taxon>
    </lineage>
</organism>
<dbReference type="InterPro" id="IPR051708">
    <property type="entry name" value="Plant_Aspart_Prot_A1"/>
</dbReference>
<dbReference type="PANTHER" id="PTHR47967">
    <property type="entry name" value="OS07G0603500 PROTEIN-RELATED"/>
    <property type="match status" value="1"/>
</dbReference>
<keyword evidence="2" id="KW-0645">Protease</keyword>
<feature type="domain" description="Peptidase A1" evidence="7">
    <location>
        <begin position="176"/>
        <end position="516"/>
    </location>
</feature>
<evidence type="ECO:0000313" key="8">
    <source>
        <dbReference type="EMBL" id="KAJ6355282.1"/>
    </source>
</evidence>
<protein>
    <recommendedName>
        <fullName evidence="7">Peptidase A1 domain-containing protein</fullName>
    </recommendedName>
</protein>
<evidence type="ECO:0000256" key="5">
    <source>
        <dbReference type="ARBA" id="ARBA00023180"/>
    </source>
</evidence>
<comment type="caution">
    <text evidence="8">The sequence shown here is derived from an EMBL/GenBank/DDBJ whole genome shotgun (WGS) entry which is preliminary data.</text>
</comment>
<reference evidence="8" key="2">
    <citation type="journal article" date="2023" name="Int. J. Mol. Sci.">
        <title>De Novo Assembly and Annotation of 11 Diverse Shrub Willow (Salix) Genomes Reveals Novel Gene Organization in Sex-Linked Regions.</title>
        <authorList>
            <person name="Hyden B."/>
            <person name="Feng K."/>
            <person name="Yates T.B."/>
            <person name="Jawdy S."/>
            <person name="Cereghino C."/>
            <person name="Smart L.B."/>
            <person name="Muchero W."/>
        </authorList>
    </citation>
    <scope>NUCLEOTIDE SEQUENCE</scope>
    <source>
        <tissue evidence="8">Shoot tip</tissue>
    </source>
</reference>
<keyword evidence="6" id="KW-0812">Transmembrane</keyword>
<dbReference type="Pfam" id="PF14541">
    <property type="entry name" value="TAXi_C"/>
    <property type="match status" value="1"/>
</dbReference>
<dbReference type="InterPro" id="IPR021109">
    <property type="entry name" value="Peptidase_aspartic_dom_sf"/>
</dbReference>
<evidence type="ECO:0000256" key="1">
    <source>
        <dbReference type="ARBA" id="ARBA00007447"/>
    </source>
</evidence>
<evidence type="ECO:0000259" key="7">
    <source>
        <dbReference type="PROSITE" id="PS51767"/>
    </source>
</evidence>
<feature type="transmembrane region" description="Helical" evidence="6">
    <location>
        <begin position="35"/>
        <end position="52"/>
    </location>
</feature>
<evidence type="ECO:0000256" key="6">
    <source>
        <dbReference type="SAM" id="Phobius"/>
    </source>
</evidence>
<dbReference type="PROSITE" id="PS51767">
    <property type="entry name" value="PEPTIDASE_A1"/>
    <property type="match status" value="1"/>
</dbReference>
<keyword evidence="3" id="KW-0064">Aspartyl protease</keyword>
<dbReference type="Proteomes" id="UP001141253">
    <property type="component" value="Chromosome 18"/>
</dbReference>
<dbReference type="SUPFAM" id="SSF50630">
    <property type="entry name" value="Acid proteases"/>
    <property type="match status" value="1"/>
</dbReference>
<accession>A0ABQ9AQP3</accession>
<dbReference type="Gene3D" id="2.40.70.10">
    <property type="entry name" value="Acid Proteases"/>
    <property type="match status" value="2"/>
</dbReference>
<dbReference type="Pfam" id="PF14543">
    <property type="entry name" value="TAXi_N"/>
    <property type="match status" value="1"/>
</dbReference>
<reference evidence="8" key="1">
    <citation type="submission" date="2022-10" db="EMBL/GenBank/DDBJ databases">
        <authorList>
            <person name="Hyden B.L."/>
            <person name="Feng K."/>
            <person name="Yates T."/>
            <person name="Jawdy S."/>
            <person name="Smart L.B."/>
            <person name="Muchero W."/>
        </authorList>
    </citation>
    <scope>NUCLEOTIDE SEQUENCE</scope>
    <source>
        <tissue evidence="8">Shoot tip</tissue>
    </source>
</reference>
<keyword evidence="9" id="KW-1185">Reference proteome</keyword>
<keyword evidence="6" id="KW-0472">Membrane</keyword>
<name>A0ABQ9AQP3_9ROSI</name>
<proteinExistence type="inferred from homology"/>
<gene>
    <name evidence="8" type="ORF">OIU77_005798</name>
</gene>
<keyword evidence="6" id="KW-1133">Transmembrane helix</keyword>
<evidence type="ECO:0000256" key="2">
    <source>
        <dbReference type="ARBA" id="ARBA00022670"/>
    </source>
</evidence>
<dbReference type="InterPro" id="IPR033121">
    <property type="entry name" value="PEPTIDASE_A1"/>
</dbReference>